<dbReference type="GO" id="GO:0008984">
    <property type="term" value="F:protein-glutamate methylesterase activity"/>
    <property type="evidence" value="ECO:0007669"/>
    <property type="project" value="UniProtKB-EC"/>
</dbReference>
<dbReference type="CDD" id="cd17541">
    <property type="entry name" value="REC_CheB-like"/>
    <property type="match status" value="1"/>
</dbReference>
<comment type="similarity">
    <text evidence="5">Belongs to the CheB family.</text>
</comment>
<proteinExistence type="inferred from homology"/>
<dbReference type="RefSeq" id="WP_336927025.1">
    <property type="nucleotide sequence ID" value="NZ_JBANRO010000011.1"/>
</dbReference>
<keyword evidence="2 5" id="KW-0145">Chemotaxis</keyword>
<dbReference type="EMBL" id="JBHRST010000007">
    <property type="protein sequence ID" value="MFC3097213.1"/>
    <property type="molecule type" value="Genomic_DNA"/>
</dbReference>
<dbReference type="InterPro" id="IPR001789">
    <property type="entry name" value="Sig_transdc_resp-reg_receiver"/>
</dbReference>
<comment type="PTM">
    <text evidence="5">Phosphorylated by CheA. Phosphorylation of the N-terminal regulatory domain activates the methylesterase activity.</text>
</comment>
<sequence>MTIRVLIVDDSATMRAILTARLSQEPDITVVAAAATAAEGRELIKQLDPDVVTLDIEMPGMNGLDFLEKIMTLRPTPVIIVSGMTQKGNELTARALALGAVDCYSKCDRSGGLPLDDAGALAALVRQASQMRYSGRFARAATLARRAAPSLPFDVRAIAIGSSTGGVEALQILLRDFPPDCPPTLIVQHVNARFAPAIARSLDEICAAQVVMAEPDMPMKAGHVYFAPGGDRHMRVGGTGSHYIRLRPGDPVSGHLPSVDVLFASMAEIFGNAGVGILLTGMGSDGANGLLAMAQAGALTIAQDEATCTVFGMPRAAIALGAASVVAPIGSIARHVLRKAA</sequence>
<dbReference type="InterPro" id="IPR035909">
    <property type="entry name" value="CheB_C"/>
</dbReference>
<dbReference type="Proteomes" id="UP001595456">
    <property type="component" value="Unassembled WGS sequence"/>
</dbReference>
<comment type="subcellular location">
    <subcellularLocation>
        <location evidence="5">Cytoplasm</location>
    </subcellularLocation>
</comment>
<dbReference type="InterPro" id="IPR000673">
    <property type="entry name" value="Sig_transdc_resp-reg_Me-estase"/>
</dbReference>
<dbReference type="PIRSF" id="PIRSF000876">
    <property type="entry name" value="RR_chemtxs_CheB"/>
    <property type="match status" value="1"/>
</dbReference>
<evidence type="ECO:0000256" key="1">
    <source>
        <dbReference type="ARBA" id="ARBA00022490"/>
    </source>
</evidence>
<dbReference type="CDD" id="cd16432">
    <property type="entry name" value="CheB_Rec"/>
    <property type="match status" value="1"/>
</dbReference>
<dbReference type="PROSITE" id="PS50110">
    <property type="entry name" value="RESPONSE_REGULATORY"/>
    <property type="match status" value="1"/>
</dbReference>
<dbReference type="SUPFAM" id="SSF52738">
    <property type="entry name" value="Methylesterase CheB, C-terminal domain"/>
    <property type="match status" value="1"/>
</dbReference>
<dbReference type="InterPro" id="IPR011006">
    <property type="entry name" value="CheY-like_superfamily"/>
</dbReference>
<accession>A0ABV7E5T0</accession>
<dbReference type="SMART" id="SM00448">
    <property type="entry name" value="REC"/>
    <property type="match status" value="1"/>
</dbReference>
<keyword evidence="11" id="KW-1185">Reference proteome</keyword>
<keyword evidence="5 7" id="KW-0597">Phosphoprotein</keyword>
<protein>
    <recommendedName>
        <fullName evidence="5">Protein-glutamate methylesterase/protein-glutamine glutaminase</fullName>
        <ecNumber evidence="5">3.1.1.61</ecNumber>
        <ecNumber evidence="5">3.5.1.44</ecNumber>
    </recommendedName>
</protein>
<name>A0ABV7E5T0_9SPHN</name>
<dbReference type="EC" id="3.1.1.61" evidence="5"/>
<dbReference type="PANTHER" id="PTHR42872:SF6">
    <property type="entry name" value="PROTEIN-GLUTAMATE METHYLESTERASE_PROTEIN-GLUTAMINE GLUTAMINASE"/>
    <property type="match status" value="1"/>
</dbReference>
<keyword evidence="3 5" id="KW-0378">Hydrolase</keyword>
<evidence type="ECO:0000256" key="7">
    <source>
        <dbReference type="PROSITE-ProRule" id="PRU00169"/>
    </source>
</evidence>
<comment type="caution">
    <text evidence="10">The sequence shown here is derived from an EMBL/GenBank/DDBJ whole genome shotgun (WGS) entry which is preliminary data.</text>
</comment>
<evidence type="ECO:0000259" key="8">
    <source>
        <dbReference type="PROSITE" id="PS50110"/>
    </source>
</evidence>
<feature type="active site" evidence="5 6">
    <location>
        <position position="189"/>
    </location>
</feature>
<comment type="catalytic activity">
    <reaction evidence="5">
        <text>L-glutaminyl-[protein] + H2O = L-glutamyl-[protein] + NH4(+)</text>
        <dbReference type="Rhea" id="RHEA:16441"/>
        <dbReference type="Rhea" id="RHEA-COMP:10207"/>
        <dbReference type="Rhea" id="RHEA-COMP:10208"/>
        <dbReference type="ChEBI" id="CHEBI:15377"/>
        <dbReference type="ChEBI" id="CHEBI:28938"/>
        <dbReference type="ChEBI" id="CHEBI:29973"/>
        <dbReference type="ChEBI" id="CHEBI:30011"/>
        <dbReference type="EC" id="3.5.1.44"/>
    </reaction>
</comment>
<comment type="function">
    <text evidence="5">Involved in chemotaxis. Part of a chemotaxis signal transduction system that modulates chemotaxis in response to various stimuli. Catalyzes the demethylation of specific methylglutamate residues introduced into the chemoreceptors (methyl-accepting chemotaxis proteins or MCP) by CheR. Also mediates the irreversible deamidation of specific glutamine residues to glutamic acid.</text>
</comment>
<dbReference type="EC" id="3.5.1.44" evidence="5"/>
<feature type="active site" evidence="5 6">
    <location>
        <position position="285"/>
    </location>
</feature>
<dbReference type="HAMAP" id="MF_00099">
    <property type="entry name" value="CheB_chemtxs"/>
    <property type="match status" value="1"/>
</dbReference>
<evidence type="ECO:0000256" key="4">
    <source>
        <dbReference type="ARBA" id="ARBA00048267"/>
    </source>
</evidence>
<evidence type="ECO:0000256" key="5">
    <source>
        <dbReference type="HAMAP-Rule" id="MF_00099"/>
    </source>
</evidence>
<keyword evidence="1 5" id="KW-0963">Cytoplasm</keyword>
<evidence type="ECO:0000256" key="2">
    <source>
        <dbReference type="ARBA" id="ARBA00022500"/>
    </source>
</evidence>
<comment type="catalytic activity">
    <reaction evidence="4 5">
        <text>[protein]-L-glutamate 5-O-methyl ester + H2O = L-glutamyl-[protein] + methanol + H(+)</text>
        <dbReference type="Rhea" id="RHEA:23236"/>
        <dbReference type="Rhea" id="RHEA-COMP:10208"/>
        <dbReference type="Rhea" id="RHEA-COMP:10311"/>
        <dbReference type="ChEBI" id="CHEBI:15377"/>
        <dbReference type="ChEBI" id="CHEBI:15378"/>
        <dbReference type="ChEBI" id="CHEBI:17790"/>
        <dbReference type="ChEBI" id="CHEBI:29973"/>
        <dbReference type="ChEBI" id="CHEBI:82795"/>
        <dbReference type="EC" id="3.1.1.61"/>
    </reaction>
</comment>
<dbReference type="PROSITE" id="PS50122">
    <property type="entry name" value="CHEB"/>
    <property type="match status" value="1"/>
</dbReference>
<evidence type="ECO:0000256" key="6">
    <source>
        <dbReference type="PROSITE-ProRule" id="PRU00050"/>
    </source>
</evidence>
<dbReference type="InterPro" id="IPR008248">
    <property type="entry name" value="CheB-like"/>
</dbReference>
<gene>
    <name evidence="5" type="primary">cheB</name>
    <name evidence="10" type="ORF">ACFODU_05295</name>
</gene>
<dbReference type="Gene3D" id="3.40.50.2300">
    <property type="match status" value="1"/>
</dbReference>
<dbReference type="Pfam" id="PF00072">
    <property type="entry name" value="Response_reg"/>
    <property type="match status" value="1"/>
</dbReference>
<evidence type="ECO:0000259" key="9">
    <source>
        <dbReference type="PROSITE" id="PS50122"/>
    </source>
</evidence>
<feature type="modified residue" description="4-aspartylphosphate" evidence="5 7">
    <location>
        <position position="55"/>
    </location>
</feature>
<feature type="active site" evidence="5 6">
    <location>
        <position position="163"/>
    </location>
</feature>
<feature type="domain" description="Response regulatory" evidence="8">
    <location>
        <begin position="4"/>
        <end position="121"/>
    </location>
</feature>
<dbReference type="PANTHER" id="PTHR42872">
    <property type="entry name" value="PROTEIN-GLUTAMATE METHYLESTERASE/PROTEIN-GLUTAMINE GLUTAMINASE"/>
    <property type="match status" value="1"/>
</dbReference>
<evidence type="ECO:0000313" key="11">
    <source>
        <dbReference type="Proteomes" id="UP001595456"/>
    </source>
</evidence>
<dbReference type="NCBIfam" id="NF001965">
    <property type="entry name" value="PRK00742.1"/>
    <property type="match status" value="1"/>
</dbReference>
<dbReference type="SUPFAM" id="SSF52172">
    <property type="entry name" value="CheY-like"/>
    <property type="match status" value="1"/>
</dbReference>
<evidence type="ECO:0000256" key="3">
    <source>
        <dbReference type="ARBA" id="ARBA00022801"/>
    </source>
</evidence>
<organism evidence="10 11">
    <name type="scientific">Alteraurantiacibacter palmitatis</name>
    <dbReference type="NCBI Taxonomy" id="2054628"/>
    <lineage>
        <taxon>Bacteria</taxon>
        <taxon>Pseudomonadati</taxon>
        <taxon>Pseudomonadota</taxon>
        <taxon>Alphaproteobacteria</taxon>
        <taxon>Sphingomonadales</taxon>
        <taxon>Erythrobacteraceae</taxon>
        <taxon>Alteraurantiacibacter</taxon>
    </lineage>
</organism>
<dbReference type="Pfam" id="PF01339">
    <property type="entry name" value="CheB_methylest"/>
    <property type="match status" value="1"/>
</dbReference>
<dbReference type="Gene3D" id="3.40.50.180">
    <property type="entry name" value="Methylesterase CheB, C-terminal domain"/>
    <property type="match status" value="1"/>
</dbReference>
<reference evidence="11" key="1">
    <citation type="journal article" date="2019" name="Int. J. Syst. Evol. Microbiol.">
        <title>The Global Catalogue of Microorganisms (GCM) 10K type strain sequencing project: providing services to taxonomists for standard genome sequencing and annotation.</title>
        <authorList>
            <consortium name="The Broad Institute Genomics Platform"/>
            <consortium name="The Broad Institute Genome Sequencing Center for Infectious Disease"/>
            <person name="Wu L."/>
            <person name="Ma J."/>
        </authorList>
    </citation>
    <scope>NUCLEOTIDE SEQUENCE [LARGE SCALE GENOMIC DNA]</scope>
    <source>
        <strain evidence="11">KCTC 52607</strain>
    </source>
</reference>
<evidence type="ECO:0000313" key="10">
    <source>
        <dbReference type="EMBL" id="MFC3097213.1"/>
    </source>
</evidence>
<comment type="domain">
    <text evidence="5">Contains a C-terminal catalytic domain, and an N-terminal region which modulates catalytic activity.</text>
</comment>
<feature type="domain" description="CheB-type methylesterase" evidence="9">
    <location>
        <begin position="152"/>
        <end position="341"/>
    </location>
</feature>